<evidence type="ECO:0000256" key="2">
    <source>
        <dbReference type="ARBA" id="ARBA00022525"/>
    </source>
</evidence>
<feature type="signal peptide" evidence="5">
    <location>
        <begin position="1"/>
        <end position="35"/>
    </location>
</feature>
<dbReference type="EMBL" id="QGDI01000018">
    <property type="protein sequence ID" value="PWJ09891.1"/>
    <property type="molecule type" value="Genomic_DNA"/>
</dbReference>
<feature type="chain" id="PRO_5039159779" evidence="5">
    <location>
        <begin position="36"/>
        <end position="1454"/>
    </location>
</feature>
<evidence type="ECO:0000259" key="6">
    <source>
        <dbReference type="Pfam" id="PF05738"/>
    </source>
</evidence>
<dbReference type="Gene3D" id="3.90.1720.10">
    <property type="entry name" value="endopeptidase domain like (from Nostoc punctiforme)"/>
    <property type="match status" value="1"/>
</dbReference>
<feature type="domain" description="SpaA-like prealbumin fold" evidence="7">
    <location>
        <begin position="1110"/>
        <end position="1202"/>
    </location>
</feature>
<evidence type="ECO:0000256" key="4">
    <source>
        <dbReference type="SAM" id="Phobius"/>
    </source>
</evidence>
<feature type="domain" description="SpaA-like prealbumin fold" evidence="7">
    <location>
        <begin position="749"/>
        <end position="834"/>
    </location>
</feature>
<evidence type="ECO:0000256" key="1">
    <source>
        <dbReference type="ARBA" id="ARBA00007257"/>
    </source>
</evidence>
<evidence type="ECO:0000313" key="8">
    <source>
        <dbReference type="EMBL" id="PWJ09891.1"/>
    </source>
</evidence>
<feature type="domain" description="CNA-B" evidence="6">
    <location>
        <begin position="370"/>
        <end position="427"/>
    </location>
</feature>
<evidence type="ECO:0000256" key="5">
    <source>
        <dbReference type="SAM" id="SignalP"/>
    </source>
</evidence>
<dbReference type="PANTHER" id="PTHR36108">
    <property type="entry name" value="COLOSSIN-B-RELATED"/>
    <property type="match status" value="1"/>
</dbReference>
<accession>A0A315XU87</accession>
<proteinExistence type="inferred from homology"/>
<feature type="domain" description="SpaA-like prealbumin fold" evidence="7">
    <location>
        <begin position="1307"/>
        <end position="1392"/>
    </location>
</feature>
<feature type="domain" description="SpaA-like prealbumin fold" evidence="7">
    <location>
        <begin position="285"/>
        <end position="340"/>
    </location>
</feature>
<feature type="transmembrane region" description="Helical" evidence="4">
    <location>
        <begin position="1410"/>
        <end position="1428"/>
    </location>
</feature>
<dbReference type="InterPro" id="IPR041033">
    <property type="entry name" value="SpaA_PFL_dom_1"/>
</dbReference>
<dbReference type="Pfam" id="PF05738">
    <property type="entry name" value="Cna_B"/>
    <property type="match status" value="1"/>
</dbReference>
<protein>
    <submittedName>
        <fullName evidence="8">Cna B-type protein</fullName>
    </submittedName>
</protein>
<dbReference type="OrthoDB" id="9804660at2"/>
<evidence type="ECO:0000313" key="9">
    <source>
        <dbReference type="Proteomes" id="UP000245720"/>
    </source>
</evidence>
<dbReference type="RefSeq" id="WP_109727983.1">
    <property type="nucleotide sequence ID" value="NZ_QGDI01000018.1"/>
</dbReference>
<feature type="domain" description="SpaA-like prealbumin fold" evidence="7">
    <location>
        <begin position="896"/>
        <end position="980"/>
    </location>
</feature>
<evidence type="ECO:0000259" key="7">
    <source>
        <dbReference type="Pfam" id="PF17802"/>
    </source>
</evidence>
<keyword evidence="4" id="KW-0812">Transmembrane</keyword>
<dbReference type="InterPro" id="IPR013783">
    <property type="entry name" value="Ig-like_fold"/>
</dbReference>
<keyword evidence="3 5" id="KW-0732">Signal</keyword>
<dbReference type="Proteomes" id="UP000245720">
    <property type="component" value="Unassembled WGS sequence"/>
</dbReference>
<dbReference type="PANTHER" id="PTHR36108:SF13">
    <property type="entry name" value="COLOSSIN-B-RELATED"/>
    <property type="match status" value="1"/>
</dbReference>
<evidence type="ECO:0000256" key="3">
    <source>
        <dbReference type="ARBA" id="ARBA00022729"/>
    </source>
</evidence>
<comment type="similarity">
    <text evidence="1">Belongs to the serine-aspartate repeat-containing protein (SDr) family.</text>
</comment>
<feature type="domain" description="SpaA-like prealbumin fold" evidence="7">
    <location>
        <begin position="1206"/>
        <end position="1283"/>
    </location>
</feature>
<dbReference type="Gene3D" id="2.60.40.10">
    <property type="entry name" value="Immunoglobulins"/>
    <property type="match status" value="8"/>
</dbReference>
<name>A0A315XU87_RUMFL</name>
<keyword evidence="2" id="KW-0964">Secreted</keyword>
<reference evidence="8 9" key="1">
    <citation type="submission" date="2018-05" db="EMBL/GenBank/DDBJ databases">
        <title>The Hungate 1000. A catalogue of reference genomes from the rumen microbiome.</title>
        <authorList>
            <person name="Kelly W."/>
        </authorList>
    </citation>
    <scope>NUCLEOTIDE SEQUENCE [LARGE SCALE GENOMIC DNA]</scope>
    <source>
        <strain evidence="8 9">SAb67</strain>
    </source>
</reference>
<keyword evidence="4" id="KW-1133">Transmembrane helix</keyword>
<feature type="domain" description="SpaA-like prealbumin fold" evidence="7">
    <location>
        <begin position="646"/>
        <end position="743"/>
    </location>
</feature>
<keyword evidence="4" id="KW-0472">Membrane</keyword>
<dbReference type="InterPro" id="IPR008454">
    <property type="entry name" value="Collagen-bd_Cna-like_B-typ_dom"/>
</dbReference>
<sequence>MMKNRIFNRIGAGLLAMSCAFSMLGTTIPSISASAAMTTENTAFPSSDEVIAQAATLLGSPYGWGFKGYTGVYYQDSYSPLSLDYVRQQGVDCSGLLYYTLTHLGYSTSGFSWNNPVPVDTPHWLSVNDNCTITYKGVTSKIDVEKANIPYTERPYWECADGSTITPGSMVIADNLNGEDHSWIYMGEFNNRNEVISYLKSIGVNESYINSCTVGDGSGDGGTHWRIESNGSNGCVINNRTDGKKATAMNMYAFRVTSRDVTFEIDKYNKDGNLVGKSTVDNSTAVYGIYSDKACTKSVGSITIGADGRGAISLPNGTYYAKETKAPTGYELDTTVYTISPGMTKVTEDYKFGSIKINKTAEDGIVSDREFKVTWTENGKSQSKTAKTNDSGVADFKNLKVYDMSSGQAISYNVSEINTDTRYVTPKAQDITLTSGNADLTVAVDFENTLKKGNIKINKQSEDGQNGDRTFTITGGGETYTLTTANDGTAILASIPVYDSSNQPITYTISEKDVPVRYVVPADQTTTLTADATVDVKFENKLKKFTAEIIKKDSENITAQGDATLAGATYGLYHDGERIATYTTDENGHFVTDEFVCGNYTLQELTPSQGYQLNDEIYKVGAEPQNYKLEVNPIAFDVTEDVVKGNISIIKHSDDEDDKVENLETGAEFEVYLKSAGNYDKAKETERDYLTTDENGFAQTKDMPYGVYTVHQTKTVNDAAFVADFDVTIAKEGQTYEYILNNKPFRSYIHVTKVDAETGKVIPYEGAGFQIYDSNGNLINLGTDTFYTNSEGYLITPDSLKYGDYSLVEVQAPVGYVLDSTPVSFTVNAENADEENAVNIIKVTKADTAQKGRISVSKRGEIFKTVQAIGPAIHTNEDGETGTAGFTTYTPVFEESGLGGAEFEVIAAEDIYTADGTFRASAGEVVADIITDKDGNASTEPLYLGKYVVKEKTAPYGYVLNDEAKEVELTYAGQEVSITDSINNTFYNDYQGVNINLAKFMEHDELFGIGDNNEYKSVLFGLYAAEDITAADGTVIPKDGFIAQVSLGEDMTADFTEKLPFSRYYVQEIATDEHYMLNGEKYLVNFQYMGQEMSTVNIDCGTFINDIKRGSVSGKKVNENGDPLENALFGLFKADETEFTAENAYLTDESDEEGNFGFIDIPFGEYIVKEIAAPTGYILSDEQYHVTISEDGDVVEITAENKAITVSISKEELYGNELTGASMQLIDENGEIVDEWTSNGENHIITNIPAGSYTLKEIAAPDGYVIATDISFTIDEYGNVTVDGVEANAFDDDGNPIVTMIDDATLVKISKQDMTTGTELAGATLQVIDKDGNVVEEWVSTNEPHYIEAKLIAGETYTLREITAPDGYNTAEDIEFTVNADGSVTEVTMKDEAVIVTTPNVATGDTGKSPLGYIMLFLGLVIVNVLLFTRKKKEEPVDDYAELCPDFIEGEDNE</sequence>
<feature type="domain" description="SpaA-like prealbumin fold" evidence="7">
    <location>
        <begin position="559"/>
        <end position="626"/>
    </location>
</feature>
<dbReference type="SUPFAM" id="SSF49478">
    <property type="entry name" value="Cna protein B-type domain"/>
    <property type="match status" value="3"/>
</dbReference>
<dbReference type="Pfam" id="PF17802">
    <property type="entry name" value="SpaA"/>
    <property type="match status" value="8"/>
</dbReference>
<gene>
    <name evidence="8" type="ORF">IE37_03325</name>
</gene>
<comment type="caution">
    <text evidence="8">The sequence shown here is derived from an EMBL/GenBank/DDBJ whole genome shotgun (WGS) entry which is preliminary data.</text>
</comment>
<organism evidence="8 9">
    <name type="scientific">Ruminococcus flavefaciens</name>
    <dbReference type="NCBI Taxonomy" id="1265"/>
    <lineage>
        <taxon>Bacteria</taxon>
        <taxon>Bacillati</taxon>
        <taxon>Bacillota</taxon>
        <taxon>Clostridia</taxon>
        <taxon>Eubacteriales</taxon>
        <taxon>Oscillospiraceae</taxon>
        <taxon>Ruminococcus</taxon>
    </lineage>
</organism>